<dbReference type="AlphaFoldDB" id="A0AAV8ZI67"/>
<reference evidence="2" key="1">
    <citation type="journal article" date="2023" name="Insect Mol. Biol.">
        <title>Genome sequencing provides insights into the evolution of gene families encoding plant cell wall-degrading enzymes in longhorned beetles.</title>
        <authorList>
            <person name="Shin N.R."/>
            <person name="Okamura Y."/>
            <person name="Kirsch R."/>
            <person name="Pauchet Y."/>
        </authorList>
    </citation>
    <scope>NUCLEOTIDE SEQUENCE</scope>
    <source>
        <strain evidence="2">RBIC_L_NR</strain>
    </source>
</reference>
<evidence type="ECO:0000256" key="1">
    <source>
        <dbReference type="SAM" id="MobiDB-lite"/>
    </source>
</evidence>
<feature type="compositionally biased region" description="Polar residues" evidence="1">
    <location>
        <begin position="14"/>
        <end position="24"/>
    </location>
</feature>
<organism evidence="2 3">
    <name type="scientific">Rhamnusium bicolor</name>
    <dbReference type="NCBI Taxonomy" id="1586634"/>
    <lineage>
        <taxon>Eukaryota</taxon>
        <taxon>Metazoa</taxon>
        <taxon>Ecdysozoa</taxon>
        <taxon>Arthropoda</taxon>
        <taxon>Hexapoda</taxon>
        <taxon>Insecta</taxon>
        <taxon>Pterygota</taxon>
        <taxon>Neoptera</taxon>
        <taxon>Endopterygota</taxon>
        <taxon>Coleoptera</taxon>
        <taxon>Polyphaga</taxon>
        <taxon>Cucujiformia</taxon>
        <taxon>Chrysomeloidea</taxon>
        <taxon>Cerambycidae</taxon>
        <taxon>Lepturinae</taxon>
        <taxon>Rhagiini</taxon>
        <taxon>Rhamnusium</taxon>
    </lineage>
</organism>
<gene>
    <name evidence="2" type="ORF">NQ314_004985</name>
</gene>
<evidence type="ECO:0000313" key="3">
    <source>
        <dbReference type="Proteomes" id="UP001162156"/>
    </source>
</evidence>
<sequence length="62" mass="7234">MLDESAEAQRHNESTPTKDSTLESSRFKTPKSKVKARLDFSECSVEKFPYLKKYPNYELLMC</sequence>
<keyword evidence="3" id="KW-1185">Reference proteome</keyword>
<protein>
    <submittedName>
        <fullName evidence="2">Uncharacterized protein</fullName>
    </submittedName>
</protein>
<dbReference type="Proteomes" id="UP001162156">
    <property type="component" value="Unassembled WGS sequence"/>
</dbReference>
<name>A0AAV8ZI67_9CUCU</name>
<dbReference type="EMBL" id="JANEYF010001375">
    <property type="protein sequence ID" value="KAJ8964342.1"/>
    <property type="molecule type" value="Genomic_DNA"/>
</dbReference>
<proteinExistence type="predicted"/>
<accession>A0AAV8ZI67</accession>
<comment type="caution">
    <text evidence="2">The sequence shown here is derived from an EMBL/GenBank/DDBJ whole genome shotgun (WGS) entry which is preliminary data.</text>
</comment>
<feature type="region of interest" description="Disordered" evidence="1">
    <location>
        <begin position="1"/>
        <end position="29"/>
    </location>
</feature>
<evidence type="ECO:0000313" key="2">
    <source>
        <dbReference type="EMBL" id="KAJ8964342.1"/>
    </source>
</evidence>